<dbReference type="EMBL" id="FOXS01000001">
    <property type="protein sequence ID" value="SFP87122.1"/>
    <property type="molecule type" value="Genomic_DNA"/>
</dbReference>
<reference evidence="3" key="1">
    <citation type="submission" date="2016-10" db="EMBL/GenBank/DDBJ databases">
        <authorList>
            <person name="Varghese N."/>
            <person name="Submissions S."/>
        </authorList>
    </citation>
    <scope>NUCLEOTIDE SEQUENCE [LARGE SCALE GENOMIC DNA]</scope>
    <source>
        <strain evidence="3">OR362-8,ATCC BAA-1266,JCM 13504</strain>
    </source>
</reference>
<dbReference type="AlphaFoldDB" id="A0A1I5TVL4"/>
<organism evidence="2 3">
    <name type="scientific">Hymenobacter arizonensis</name>
    <name type="common">Siccationidurans arizonensis</name>
    <dbReference type="NCBI Taxonomy" id="1227077"/>
    <lineage>
        <taxon>Bacteria</taxon>
        <taxon>Pseudomonadati</taxon>
        <taxon>Bacteroidota</taxon>
        <taxon>Cytophagia</taxon>
        <taxon>Cytophagales</taxon>
        <taxon>Hymenobacteraceae</taxon>
        <taxon>Hymenobacter</taxon>
    </lineage>
</organism>
<name>A0A1I5TVL4_HYMAR</name>
<protein>
    <submittedName>
        <fullName evidence="2">Uncharacterized protein</fullName>
    </submittedName>
</protein>
<dbReference type="STRING" id="1227077.SAMN04515668_0626"/>
<dbReference type="Proteomes" id="UP000199029">
    <property type="component" value="Unassembled WGS sequence"/>
</dbReference>
<evidence type="ECO:0000256" key="1">
    <source>
        <dbReference type="SAM" id="MobiDB-lite"/>
    </source>
</evidence>
<evidence type="ECO:0000313" key="3">
    <source>
        <dbReference type="Proteomes" id="UP000199029"/>
    </source>
</evidence>
<keyword evidence="3" id="KW-1185">Reference proteome</keyword>
<gene>
    <name evidence="2" type="ORF">SAMN04515668_0626</name>
</gene>
<dbReference type="OrthoDB" id="333971at2"/>
<dbReference type="RefSeq" id="WP_143080029.1">
    <property type="nucleotide sequence ID" value="NZ_FOXS01000001.1"/>
</dbReference>
<sequence>MPHSFALLPPSRLPLFILSLGLAVSGCARRNFFQPDARIGPGSAQALPPGADSVLVVAGRQYNRHSKLHDVFWGRHYREVWAAPVKVPVLNLRTAAPGGLKAGKSGGGFQSISMTLEGSKKREYALRALDKDPSKVLPKFLQGSFLLNAVRDATSAANPYGALTVPPLAQAAGVPHTRPRLVYVRTDETSLGSASERFQGKMAMVEEKYEALASQTPDLSGVTNFVGGEGLLKRVYANASHTIDEQSFLRARLLDVWLGDWDRHEGQWDWAEFKAPDGRVRYRAIPKDRDQVYFRFNDGFVPWLVSLPFLMPRFQTFKPAYGNVAGLVEQGRFIDQRGLAQMTRADFRRMALDLQRRLPDSLIERAMRRMPPAVYALEGPTIGGILKVRRESLPKAADKFYLTLAREPVVGGTNEPERFVVNRYADSTTVRIFSRALMQLTRTDSLLFRRTYYAAETRELTLEALGGNDVFEVETTGSGKLMPLQLYGGAGQDQLRLTGSSRRLKTYDEASDMTTANGPRPQEPRKNRLGYDQTIGTKGR</sequence>
<accession>A0A1I5TVL4</accession>
<feature type="region of interest" description="Disordered" evidence="1">
    <location>
        <begin position="503"/>
        <end position="540"/>
    </location>
</feature>
<proteinExistence type="predicted"/>
<evidence type="ECO:0000313" key="2">
    <source>
        <dbReference type="EMBL" id="SFP87122.1"/>
    </source>
</evidence>